<gene>
    <name evidence="11 14" type="primary">dxs</name>
    <name evidence="14" type="ORF">H9734_08345</name>
</gene>
<sequence length="627" mass="69136">MLEKIKKPNDIKKIPVEQLPELAQEIRDFLVQTMSRTGGHLASNLGVVELTIALHCVFDLPGDKMIWDVGHQSYTHKILTGRKDAFESLRQEGGLSGFPKRSESACDVFDTGHSSTSISAGVGFVRARELKKEDYSVISIIGDGALTGGMAYEALNNAAELKTNFIIVLNDNEMSISKNVGGISTYLSGIRTAASYTELKMGVARALEKIPKIGQGMVDAVRKTKSSIKQIVIPGMFFEDMGITYLGPVDGHDIPQMIRTFQEARRFEGPILVHVLTRKGQGYEPALRHPARFHGAGPFEIETGLPATKSNATYTDIFSTVMRKMGDREPDVVAVTAAMPTGVGLKRFSNMFPSRCFDVGIAEEHAVTFAAGLALGGLIPVVAIYSSFLQRAYDQIMHDVCMQELHVVFAIDRAGLVGSDGETHHGIFDLSYLNSMPNMTVMAPKNLWELSDMMKFAVHFDGPIALRYPRGEAYTGLEEHREPLCCGKAEVLERGEKIALLAVGNMVKTAVRVRELLMEQGYDVTLVNMRFVKPFDTELVTELSHSHELLVTMEENVQSGGFGEQIASFVLEEELPARVQIIALPDRFVRQGSVVSQMKATGIDADTVAARILEKYQKMKERLEQSR</sequence>
<reference evidence="14" key="2">
    <citation type="submission" date="2021-04" db="EMBL/GenBank/DDBJ databases">
        <authorList>
            <person name="Gilroy R."/>
        </authorList>
    </citation>
    <scope>NUCLEOTIDE SEQUENCE</scope>
    <source>
        <strain evidence="14">CHK183-1962</strain>
    </source>
</reference>
<feature type="binding site" evidence="11">
    <location>
        <position position="283"/>
    </location>
    <ligand>
        <name>thiamine diphosphate</name>
        <dbReference type="ChEBI" id="CHEBI:58937"/>
    </ligand>
</feature>
<keyword evidence="5 11" id="KW-0479">Metal-binding</keyword>
<feature type="domain" description="Transketolase-like pyrimidine-binding" evidence="13">
    <location>
        <begin position="312"/>
        <end position="476"/>
    </location>
</feature>
<feature type="binding site" evidence="11">
    <location>
        <position position="143"/>
    </location>
    <ligand>
        <name>Mg(2+)</name>
        <dbReference type="ChEBI" id="CHEBI:18420"/>
    </ligand>
</feature>
<evidence type="ECO:0000256" key="11">
    <source>
        <dbReference type="HAMAP-Rule" id="MF_00315"/>
    </source>
</evidence>
<protein>
    <recommendedName>
        <fullName evidence="11">1-deoxy-D-xylulose-5-phosphate synthase</fullName>
        <ecNumber evidence="11">2.2.1.7</ecNumber>
    </recommendedName>
    <alternativeName>
        <fullName evidence="11">1-deoxyxylulose-5-phosphate synthase</fullName>
        <shortName evidence="11">DXP synthase</shortName>
        <shortName evidence="11">DXPS</shortName>
    </alternativeName>
</protein>
<dbReference type="InterPro" id="IPR029061">
    <property type="entry name" value="THDP-binding"/>
</dbReference>
<dbReference type="GO" id="GO:0016114">
    <property type="term" value="P:terpenoid biosynthetic process"/>
    <property type="evidence" value="ECO:0007669"/>
    <property type="project" value="UniProtKB-UniRule"/>
</dbReference>
<reference evidence="14" key="1">
    <citation type="journal article" date="2021" name="PeerJ">
        <title>Extensive microbial diversity within the chicken gut microbiome revealed by metagenomics and culture.</title>
        <authorList>
            <person name="Gilroy R."/>
            <person name="Ravi A."/>
            <person name="Getino M."/>
            <person name="Pursley I."/>
            <person name="Horton D.L."/>
            <person name="Alikhan N.F."/>
            <person name="Baker D."/>
            <person name="Gharbi K."/>
            <person name="Hall N."/>
            <person name="Watson M."/>
            <person name="Adriaenssens E.M."/>
            <person name="Foster-Nyarko E."/>
            <person name="Jarju S."/>
            <person name="Secka A."/>
            <person name="Antonio M."/>
            <person name="Oren A."/>
            <person name="Chaudhuri R.R."/>
            <person name="La Ragione R."/>
            <person name="Hildebrand F."/>
            <person name="Pallen M.J."/>
        </authorList>
    </citation>
    <scope>NUCLEOTIDE SEQUENCE</scope>
    <source>
        <strain evidence="14">CHK183-1962</strain>
    </source>
</reference>
<evidence type="ECO:0000256" key="2">
    <source>
        <dbReference type="ARBA" id="ARBA00011081"/>
    </source>
</evidence>
<dbReference type="PROSITE" id="PS00802">
    <property type="entry name" value="TRANSKETOLASE_2"/>
    <property type="match status" value="1"/>
</dbReference>
<keyword evidence="12" id="KW-1133">Transmembrane helix</keyword>
<dbReference type="CDD" id="cd02007">
    <property type="entry name" value="TPP_DXS"/>
    <property type="match status" value="1"/>
</dbReference>
<keyword evidence="12" id="KW-0472">Membrane</keyword>
<dbReference type="InterPro" id="IPR020826">
    <property type="entry name" value="Transketolase_BS"/>
</dbReference>
<comment type="subunit">
    <text evidence="3 11">Homodimer.</text>
</comment>
<dbReference type="InterPro" id="IPR049557">
    <property type="entry name" value="Transketolase_CS"/>
</dbReference>
<evidence type="ECO:0000256" key="8">
    <source>
        <dbReference type="ARBA" id="ARBA00023052"/>
    </source>
</evidence>
<dbReference type="Gene3D" id="3.40.50.970">
    <property type="match status" value="2"/>
</dbReference>
<evidence type="ECO:0000259" key="13">
    <source>
        <dbReference type="SMART" id="SM00861"/>
    </source>
</evidence>
<dbReference type="FunFam" id="3.40.50.920:FF:000002">
    <property type="entry name" value="1-deoxy-D-xylulose-5-phosphate synthase"/>
    <property type="match status" value="1"/>
</dbReference>
<dbReference type="InterPro" id="IPR005475">
    <property type="entry name" value="Transketolase-like_Pyr-bd"/>
</dbReference>
<dbReference type="Pfam" id="PF13292">
    <property type="entry name" value="DXP_synthase_N"/>
    <property type="match status" value="1"/>
</dbReference>
<feature type="binding site" evidence="11">
    <location>
        <position position="172"/>
    </location>
    <ligand>
        <name>thiamine diphosphate</name>
        <dbReference type="ChEBI" id="CHEBI:58937"/>
    </ligand>
</feature>
<dbReference type="PROSITE" id="PS00801">
    <property type="entry name" value="TRANSKETOLASE_1"/>
    <property type="match status" value="1"/>
</dbReference>
<dbReference type="HAMAP" id="MF_00315">
    <property type="entry name" value="DXP_synth"/>
    <property type="match status" value="1"/>
</dbReference>
<comment type="caution">
    <text evidence="14">The sequence shown here is derived from an EMBL/GenBank/DDBJ whole genome shotgun (WGS) entry which is preliminary data.</text>
</comment>
<evidence type="ECO:0000256" key="12">
    <source>
        <dbReference type="SAM" id="Phobius"/>
    </source>
</evidence>
<feature type="binding site" evidence="11">
    <location>
        <position position="172"/>
    </location>
    <ligand>
        <name>Mg(2+)</name>
        <dbReference type="ChEBI" id="CHEBI:18420"/>
    </ligand>
</feature>
<comment type="function">
    <text evidence="10 11">Catalyzes the acyloin condensation reaction between C atoms 2 and 3 of pyruvate and glyceraldehyde 3-phosphate to yield 1-deoxy-D-xylulose-5-phosphate (DXP).</text>
</comment>
<dbReference type="Pfam" id="PF02779">
    <property type="entry name" value="Transket_pyr"/>
    <property type="match status" value="1"/>
</dbReference>
<comment type="pathway">
    <text evidence="1 11">Metabolic intermediate biosynthesis; 1-deoxy-D-xylulose 5-phosphate biosynthesis; 1-deoxy-D-xylulose 5-phosphate from D-glyceraldehyde 3-phosphate and pyruvate: step 1/1.</text>
</comment>
<evidence type="ECO:0000256" key="4">
    <source>
        <dbReference type="ARBA" id="ARBA00022679"/>
    </source>
</evidence>
<feature type="binding site" evidence="11">
    <location>
        <begin position="112"/>
        <end position="114"/>
    </location>
    <ligand>
        <name>thiamine diphosphate</name>
        <dbReference type="ChEBI" id="CHEBI:58937"/>
    </ligand>
</feature>
<dbReference type="SMART" id="SM00861">
    <property type="entry name" value="Transket_pyr"/>
    <property type="match status" value="1"/>
</dbReference>
<dbReference type="InterPro" id="IPR009014">
    <property type="entry name" value="Transketo_C/PFOR_II"/>
</dbReference>
<dbReference type="FunFam" id="3.40.50.970:FF:000005">
    <property type="entry name" value="1-deoxy-D-xylulose-5-phosphate synthase"/>
    <property type="match status" value="1"/>
</dbReference>
<feature type="binding site" evidence="11">
    <location>
        <position position="71"/>
    </location>
    <ligand>
        <name>thiamine diphosphate</name>
        <dbReference type="ChEBI" id="CHEBI:58937"/>
    </ligand>
</feature>
<dbReference type="SUPFAM" id="SSF52518">
    <property type="entry name" value="Thiamin diphosphate-binding fold (THDP-binding)"/>
    <property type="match status" value="2"/>
</dbReference>
<dbReference type="GO" id="GO:0030976">
    <property type="term" value="F:thiamine pyrophosphate binding"/>
    <property type="evidence" value="ECO:0007669"/>
    <property type="project" value="UniProtKB-UniRule"/>
</dbReference>
<feature type="binding site" evidence="11">
    <location>
        <begin position="144"/>
        <end position="145"/>
    </location>
    <ligand>
        <name>thiamine diphosphate</name>
        <dbReference type="ChEBI" id="CHEBI:58937"/>
    </ligand>
</feature>
<name>A0A9D1XEE0_9FIRM</name>
<comment type="cofactor">
    <cofactor evidence="11">
        <name>thiamine diphosphate</name>
        <dbReference type="ChEBI" id="CHEBI:58937"/>
    </cofactor>
    <text evidence="11">Binds 1 thiamine pyrophosphate per subunit.</text>
</comment>
<dbReference type="NCBIfam" id="TIGR00204">
    <property type="entry name" value="dxs"/>
    <property type="match status" value="1"/>
</dbReference>
<dbReference type="GO" id="GO:0005829">
    <property type="term" value="C:cytosol"/>
    <property type="evidence" value="ECO:0007669"/>
    <property type="project" value="TreeGrafter"/>
</dbReference>
<evidence type="ECO:0000313" key="14">
    <source>
        <dbReference type="EMBL" id="HIX77586.1"/>
    </source>
</evidence>
<feature type="transmembrane region" description="Helical" evidence="12">
    <location>
        <begin position="366"/>
        <end position="388"/>
    </location>
</feature>
<evidence type="ECO:0000313" key="15">
    <source>
        <dbReference type="Proteomes" id="UP000886890"/>
    </source>
</evidence>
<dbReference type="EC" id="2.2.1.7" evidence="11"/>
<organism evidence="14 15">
    <name type="scientific">Candidatus Fusicatenibacter merdavium</name>
    <dbReference type="NCBI Taxonomy" id="2838600"/>
    <lineage>
        <taxon>Bacteria</taxon>
        <taxon>Bacillati</taxon>
        <taxon>Bacillota</taxon>
        <taxon>Clostridia</taxon>
        <taxon>Lachnospirales</taxon>
        <taxon>Lachnospiraceae</taxon>
        <taxon>Fusicatenibacter</taxon>
    </lineage>
</organism>
<dbReference type="AlphaFoldDB" id="A0A9D1XEE0"/>
<dbReference type="Pfam" id="PF02780">
    <property type="entry name" value="Transketolase_C"/>
    <property type="match status" value="1"/>
</dbReference>
<keyword evidence="7 11" id="KW-0784">Thiamine biosynthesis</keyword>
<feature type="binding site" evidence="11">
    <location>
        <position position="363"/>
    </location>
    <ligand>
        <name>thiamine diphosphate</name>
        <dbReference type="ChEBI" id="CHEBI:58937"/>
    </ligand>
</feature>
<dbReference type="Proteomes" id="UP000886890">
    <property type="component" value="Unassembled WGS sequence"/>
</dbReference>
<keyword evidence="6 11" id="KW-0460">Magnesium</keyword>
<evidence type="ECO:0000256" key="5">
    <source>
        <dbReference type="ARBA" id="ARBA00022723"/>
    </source>
</evidence>
<evidence type="ECO:0000256" key="1">
    <source>
        <dbReference type="ARBA" id="ARBA00004980"/>
    </source>
</evidence>
<evidence type="ECO:0000256" key="10">
    <source>
        <dbReference type="ARBA" id="ARBA00055605"/>
    </source>
</evidence>
<dbReference type="InterPro" id="IPR005477">
    <property type="entry name" value="Dxylulose-5-P_synthase"/>
</dbReference>
<comment type="cofactor">
    <cofactor evidence="11">
        <name>Mg(2+)</name>
        <dbReference type="ChEBI" id="CHEBI:18420"/>
    </cofactor>
    <text evidence="11">Binds 1 Mg(2+) ion per subunit.</text>
</comment>
<proteinExistence type="inferred from homology"/>
<evidence type="ECO:0000256" key="3">
    <source>
        <dbReference type="ARBA" id="ARBA00011738"/>
    </source>
</evidence>
<dbReference type="SUPFAM" id="SSF52922">
    <property type="entry name" value="TK C-terminal domain-like"/>
    <property type="match status" value="1"/>
</dbReference>
<dbReference type="GO" id="GO:0009228">
    <property type="term" value="P:thiamine biosynthetic process"/>
    <property type="evidence" value="ECO:0007669"/>
    <property type="project" value="UniProtKB-UniRule"/>
</dbReference>
<dbReference type="Gene3D" id="3.40.50.920">
    <property type="match status" value="1"/>
</dbReference>
<dbReference type="EMBL" id="DXEK01000137">
    <property type="protein sequence ID" value="HIX77586.1"/>
    <property type="molecule type" value="Genomic_DNA"/>
</dbReference>
<dbReference type="GO" id="GO:0008661">
    <property type="term" value="F:1-deoxy-D-xylulose-5-phosphate synthase activity"/>
    <property type="evidence" value="ECO:0007669"/>
    <property type="project" value="UniProtKB-UniRule"/>
</dbReference>
<keyword evidence="4 11" id="KW-0808">Transferase</keyword>
<dbReference type="PANTHER" id="PTHR43322:SF5">
    <property type="entry name" value="1-DEOXY-D-XYLULOSE-5-PHOSPHATE SYNTHASE, CHLOROPLASTIC"/>
    <property type="match status" value="1"/>
</dbReference>
<dbReference type="NCBIfam" id="NF003933">
    <property type="entry name" value="PRK05444.2-2"/>
    <property type="match status" value="1"/>
</dbReference>
<comment type="catalytic activity">
    <reaction evidence="11">
        <text>D-glyceraldehyde 3-phosphate + pyruvate + H(+) = 1-deoxy-D-xylulose 5-phosphate + CO2</text>
        <dbReference type="Rhea" id="RHEA:12605"/>
        <dbReference type="ChEBI" id="CHEBI:15361"/>
        <dbReference type="ChEBI" id="CHEBI:15378"/>
        <dbReference type="ChEBI" id="CHEBI:16526"/>
        <dbReference type="ChEBI" id="CHEBI:57792"/>
        <dbReference type="ChEBI" id="CHEBI:59776"/>
        <dbReference type="EC" id="2.2.1.7"/>
    </reaction>
</comment>
<accession>A0A9D1XEE0</accession>
<dbReference type="CDD" id="cd07033">
    <property type="entry name" value="TPP_PYR_DXS_TK_like"/>
    <property type="match status" value="1"/>
</dbReference>
<keyword evidence="12" id="KW-0812">Transmembrane</keyword>
<dbReference type="InterPro" id="IPR033248">
    <property type="entry name" value="Transketolase_C"/>
</dbReference>
<comment type="similarity">
    <text evidence="2 11">Belongs to the transketolase family. DXPS subfamily.</text>
</comment>
<keyword evidence="8 11" id="KW-0786">Thiamine pyrophosphate</keyword>
<evidence type="ECO:0000256" key="9">
    <source>
        <dbReference type="ARBA" id="ARBA00023229"/>
    </source>
</evidence>
<keyword evidence="9 11" id="KW-0414">Isoprene biosynthesis</keyword>
<dbReference type="GO" id="GO:0000287">
    <property type="term" value="F:magnesium ion binding"/>
    <property type="evidence" value="ECO:0007669"/>
    <property type="project" value="UniProtKB-UniRule"/>
</dbReference>
<dbReference type="GO" id="GO:0019288">
    <property type="term" value="P:isopentenyl diphosphate biosynthetic process, methylerythritol 4-phosphate pathway"/>
    <property type="evidence" value="ECO:0007669"/>
    <property type="project" value="TreeGrafter"/>
</dbReference>
<dbReference type="PANTHER" id="PTHR43322">
    <property type="entry name" value="1-D-DEOXYXYLULOSE 5-PHOSPHATE SYNTHASE-RELATED"/>
    <property type="match status" value="1"/>
</dbReference>
<evidence type="ECO:0000256" key="7">
    <source>
        <dbReference type="ARBA" id="ARBA00022977"/>
    </source>
</evidence>
<evidence type="ECO:0000256" key="6">
    <source>
        <dbReference type="ARBA" id="ARBA00022842"/>
    </source>
</evidence>